<dbReference type="EC" id="2.7.13.3" evidence="2"/>
<keyword evidence="11" id="KW-1185">Reference proteome</keyword>
<dbReference type="SUPFAM" id="SSF55874">
    <property type="entry name" value="ATPase domain of HSP90 chaperone/DNA topoisomerase II/histidine kinase"/>
    <property type="match status" value="1"/>
</dbReference>
<keyword evidence="3" id="KW-0597">Phosphoprotein</keyword>
<dbReference type="InterPro" id="IPR003661">
    <property type="entry name" value="HisK_dim/P_dom"/>
</dbReference>
<dbReference type="Pfam" id="PF02518">
    <property type="entry name" value="HATPase_c"/>
    <property type="match status" value="1"/>
</dbReference>
<keyword evidence="4" id="KW-0808">Transferase</keyword>
<reference evidence="10 11" key="1">
    <citation type="submission" date="2015-09" db="EMBL/GenBank/DDBJ databases">
        <title>Draft genome sequence of Kouleothrix aurantiaca JCM 19913.</title>
        <authorList>
            <person name="Hemp J."/>
        </authorList>
    </citation>
    <scope>NUCLEOTIDE SEQUENCE [LARGE SCALE GENOMIC DNA]</scope>
    <source>
        <strain evidence="10 11">COM-B</strain>
    </source>
</reference>
<evidence type="ECO:0000256" key="6">
    <source>
        <dbReference type="ARBA" id="ARBA00022777"/>
    </source>
</evidence>
<dbReference type="PRINTS" id="PR00344">
    <property type="entry name" value="BCTRLSENSOR"/>
</dbReference>
<dbReference type="AlphaFoldDB" id="A0A0P9DFU1"/>
<dbReference type="EMBL" id="LJCR01002334">
    <property type="protein sequence ID" value="KPV48880.1"/>
    <property type="molecule type" value="Genomic_DNA"/>
</dbReference>
<comment type="catalytic activity">
    <reaction evidence="1">
        <text>ATP + protein L-histidine = ADP + protein N-phospho-L-histidine.</text>
        <dbReference type="EC" id="2.7.13.3"/>
    </reaction>
</comment>
<proteinExistence type="predicted"/>
<organism evidence="10 11">
    <name type="scientific">Kouleothrix aurantiaca</name>
    <dbReference type="NCBI Taxonomy" id="186479"/>
    <lineage>
        <taxon>Bacteria</taxon>
        <taxon>Bacillati</taxon>
        <taxon>Chloroflexota</taxon>
        <taxon>Chloroflexia</taxon>
        <taxon>Chloroflexales</taxon>
        <taxon>Roseiflexineae</taxon>
        <taxon>Roseiflexaceae</taxon>
        <taxon>Kouleothrix</taxon>
    </lineage>
</organism>
<comment type="caution">
    <text evidence="10">The sequence shown here is derived from an EMBL/GenBank/DDBJ whole genome shotgun (WGS) entry which is preliminary data.</text>
</comment>
<dbReference type="GO" id="GO:0000155">
    <property type="term" value="F:phosphorelay sensor kinase activity"/>
    <property type="evidence" value="ECO:0007669"/>
    <property type="project" value="InterPro"/>
</dbReference>
<protein>
    <recommendedName>
        <fullName evidence="2">histidine kinase</fullName>
        <ecNumber evidence="2">2.7.13.3</ecNumber>
    </recommendedName>
</protein>
<keyword evidence="7" id="KW-0067">ATP-binding</keyword>
<name>A0A0P9DFU1_9CHLR</name>
<evidence type="ECO:0000256" key="1">
    <source>
        <dbReference type="ARBA" id="ARBA00000085"/>
    </source>
</evidence>
<keyword evidence="5" id="KW-0547">Nucleotide-binding</keyword>
<accession>A0A0P9DFU1</accession>
<dbReference type="InterPro" id="IPR005467">
    <property type="entry name" value="His_kinase_dom"/>
</dbReference>
<feature type="domain" description="Histidine kinase" evidence="9">
    <location>
        <begin position="169"/>
        <end position="344"/>
    </location>
</feature>
<keyword evidence="8" id="KW-0902">Two-component regulatory system</keyword>
<dbReference type="Gene3D" id="3.30.565.10">
    <property type="entry name" value="Histidine kinase-like ATPase, C-terminal domain"/>
    <property type="match status" value="1"/>
</dbReference>
<keyword evidence="6" id="KW-0418">Kinase</keyword>
<dbReference type="PROSITE" id="PS50109">
    <property type="entry name" value="HIS_KIN"/>
    <property type="match status" value="1"/>
</dbReference>
<evidence type="ECO:0000259" key="9">
    <source>
        <dbReference type="PROSITE" id="PS50109"/>
    </source>
</evidence>
<evidence type="ECO:0000256" key="4">
    <source>
        <dbReference type="ARBA" id="ARBA00022679"/>
    </source>
</evidence>
<evidence type="ECO:0000256" key="5">
    <source>
        <dbReference type="ARBA" id="ARBA00022741"/>
    </source>
</evidence>
<dbReference type="CDD" id="cd00082">
    <property type="entry name" value="HisKA"/>
    <property type="match status" value="1"/>
</dbReference>
<evidence type="ECO:0000313" key="10">
    <source>
        <dbReference type="EMBL" id="KPV48880.1"/>
    </source>
</evidence>
<dbReference type="InterPro" id="IPR036890">
    <property type="entry name" value="HATPase_C_sf"/>
</dbReference>
<dbReference type="PANTHER" id="PTHR43065:SF46">
    <property type="entry name" value="C4-DICARBOXYLATE TRANSPORT SENSOR PROTEIN DCTB"/>
    <property type="match status" value="1"/>
</dbReference>
<evidence type="ECO:0000256" key="8">
    <source>
        <dbReference type="ARBA" id="ARBA00023012"/>
    </source>
</evidence>
<evidence type="ECO:0000256" key="2">
    <source>
        <dbReference type="ARBA" id="ARBA00012438"/>
    </source>
</evidence>
<sequence length="344" mass="37733">MPSAGASTKLGSLLHALVIAADWRECCAELASFQPEIFPATRLDIYVPGVDQSLARVYSTHAPWPEERAIDGGERALRTWYARMAYFWLVKPLVAAGQVCGWMVLARRHVQLDKAIQTIAEQLAPMLALRLRDEQAQQILAMNRQHTARLEQRLRTNDALMLQAILAAGTAHDLSNLFTSLLMHSQMLLQDVPAELQNDVSVILRAAEDGRHLLQRLQHGIAPPEISLSIVADPAATIKDVIELTRPLWEARDTIRVKTDIDETALAYIRPADLREVLVNLLMNAITALSSGGDITLGARVAEGQVVITVADTGVGMSPDLQQKIFQPFASTKAYGRGLGLSIS</sequence>
<dbReference type="InterPro" id="IPR004358">
    <property type="entry name" value="Sig_transdc_His_kin-like_C"/>
</dbReference>
<gene>
    <name evidence="10" type="ORF">SE17_35685</name>
</gene>
<evidence type="ECO:0000313" key="11">
    <source>
        <dbReference type="Proteomes" id="UP000050509"/>
    </source>
</evidence>
<feature type="non-terminal residue" evidence="10">
    <location>
        <position position="344"/>
    </location>
</feature>
<dbReference type="GO" id="GO:0005524">
    <property type="term" value="F:ATP binding"/>
    <property type="evidence" value="ECO:0007669"/>
    <property type="project" value="UniProtKB-KW"/>
</dbReference>
<dbReference type="PANTHER" id="PTHR43065">
    <property type="entry name" value="SENSOR HISTIDINE KINASE"/>
    <property type="match status" value="1"/>
</dbReference>
<dbReference type="Proteomes" id="UP000050509">
    <property type="component" value="Unassembled WGS sequence"/>
</dbReference>
<dbReference type="InterPro" id="IPR003594">
    <property type="entry name" value="HATPase_dom"/>
</dbReference>
<dbReference type="PATRIC" id="fig|186479.3.peg.4615"/>
<evidence type="ECO:0000256" key="3">
    <source>
        <dbReference type="ARBA" id="ARBA00022553"/>
    </source>
</evidence>
<evidence type="ECO:0000256" key="7">
    <source>
        <dbReference type="ARBA" id="ARBA00022840"/>
    </source>
</evidence>
<dbReference type="SMART" id="SM00387">
    <property type="entry name" value="HATPase_c"/>
    <property type="match status" value="1"/>
</dbReference>